<dbReference type="InterPro" id="IPR005325">
    <property type="entry name" value="DUF308_memb"/>
</dbReference>
<dbReference type="InterPro" id="IPR029058">
    <property type="entry name" value="AB_hydrolase_fold"/>
</dbReference>
<dbReference type="Pfam" id="PF03729">
    <property type="entry name" value="DUF308"/>
    <property type="match status" value="2"/>
</dbReference>
<feature type="transmembrane region" description="Helical" evidence="1">
    <location>
        <begin position="442"/>
        <end position="462"/>
    </location>
</feature>
<evidence type="ECO:0000256" key="1">
    <source>
        <dbReference type="SAM" id="Phobius"/>
    </source>
</evidence>
<dbReference type="Proteomes" id="UP000257317">
    <property type="component" value="Unassembled WGS sequence"/>
</dbReference>
<feature type="transmembrane region" description="Helical" evidence="1">
    <location>
        <begin position="360"/>
        <end position="380"/>
    </location>
</feature>
<dbReference type="AlphaFoldDB" id="A0A2Z6TA42"/>
<dbReference type="SUPFAM" id="SSF53474">
    <property type="entry name" value="alpha/beta-Hydrolases"/>
    <property type="match status" value="1"/>
</dbReference>
<protein>
    <recommendedName>
        <fullName evidence="4">DUF2974 domain-containing protein</fullName>
    </recommendedName>
</protein>
<organism evidence="2 3">
    <name type="scientific">Lactobacillus rodentium</name>
    <dbReference type="NCBI Taxonomy" id="947835"/>
    <lineage>
        <taxon>Bacteria</taxon>
        <taxon>Bacillati</taxon>
        <taxon>Bacillota</taxon>
        <taxon>Bacilli</taxon>
        <taxon>Lactobacillales</taxon>
        <taxon>Lactobacillaceae</taxon>
        <taxon>Lactobacillus</taxon>
    </lineage>
</organism>
<keyword evidence="1" id="KW-1133">Transmembrane helix</keyword>
<evidence type="ECO:0000313" key="2">
    <source>
        <dbReference type="EMBL" id="GBG04713.1"/>
    </source>
</evidence>
<gene>
    <name evidence="2" type="ORF">LrDSM24759_06270</name>
</gene>
<keyword evidence="3" id="KW-1185">Reference proteome</keyword>
<dbReference type="InterPro" id="IPR024499">
    <property type="entry name" value="Mbeg1-like"/>
</dbReference>
<dbReference type="Gene3D" id="3.40.50.1820">
    <property type="entry name" value="alpha/beta hydrolase"/>
    <property type="match status" value="1"/>
</dbReference>
<reference evidence="3" key="1">
    <citation type="submission" date="2018-03" db="EMBL/GenBank/DDBJ databases">
        <title>New taxa in the Lactobacillus gasseri group.</title>
        <authorList>
            <person name="Tanizawa Y."/>
            <person name="Tohno M."/>
            <person name="Endo A."/>
            <person name="Arita M."/>
        </authorList>
    </citation>
    <scope>NUCLEOTIDE SEQUENCE [LARGE SCALE GENOMIC DNA]</scope>
    <source>
        <strain evidence="3">DSM 24759</strain>
    </source>
</reference>
<keyword evidence="1" id="KW-0812">Transmembrane</keyword>
<dbReference type="Pfam" id="PF11187">
    <property type="entry name" value="Mbeg1-like"/>
    <property type="match status" value="1"/>
</dbReference>
<evidence type="ECO:0008006" key="4">
    <source>
        <dbReference type="Google" id="ProtNLM"/>
    </source>
</evidence>
<sequence length="537" mass="60738">MESRVIMDNNNILSYITWRGDLDFSARSLSAVDALVLACFSYLDLENVVSAGNETITVKEAAKKYFSVPHPPYNGSRYEPLLKLMAKSSRFSAAKLSNYVFALTDQTQFCALKIQLDDGTNFISFRGTDDTIVGWREDFEISFKTTPAQEAASTYLKELLKDNQAVYSLCGHSKGGNLAEYALYSLPNNERNRISAVYTFDSPGLIKRVEKNNPKIHRFVPEFSIVGRLFEPDEGSDAIIVESDRKKFAQHDPLSWQVEGSKFVTKTHRNGESKLYNDMINQWIEEASPEERESLTNDLFDAFAASGSDKITELGKNGFGSFGAILLSLTTSSRRTRFVLGSLFQTIWERIRSLHLERLFITRDSIIGWSCMLIGIIALLVPHYAFRAFGFLAAITGLGWSSFKIIKTANQKLNHRSKRFFIITYLIVFACCMGIISNSTWLAFLAHFVVGIFLIGFAYVRLRAVIFRRIDGVLRNLIDIIEAILAFVVGILIMIRPKSLSKQAIIALGIFLIVYGLFKLIMDLFKQRKIRFPKAHK</sequence>
<feature type="transmembrane region" description="Helical" evidence="1">
    <location>
        <begin position="418"/>
        <end position="436"/>
    </location>
</feature>
<name>A0A2Z6TA42_9LACO</name>
<comment type="caution">
    <text evidence="2">The sequence shown here is derived from an EMBL/GenBank/DDBJ whole genome shotgun (WGS) entry which is preliminary data.</text>
</comment>
<feature type="transmembrane region" description="Helical" evidence="1">
    <location>
        <begin position="386"/>
        <end position="406"/>
    </location>
</feature>
<proteinExistence type="predicted"/>
<feature type="transmembrane region" description="Helical" evidence="1">
    <location>
        <begin position="474"/>
        <end position="495"/>
    </location>
</feature>
<accession>A0A2Z6TA42</accession>
<evidence type="ECO:0000313" key="3">
    <source>
        <dbReference type="Proteomes" id="UP000257317"/>
    </source>
</evidence>
<dbReference type="EMBL" id="BFBY01000003">
    <property type="protein sequence ID" value="GBG04713.1"/>
    <property type="molecule type" value="Genomic_DNA"/>
</dbReference>
<feature type="transmembrane region" description="Helical" evidence="1">
    <location>
        <begin position="501"/>
        <end position="521"/>
    </location>
</feature>
<keyword evidence="1" id="KW-0472">Membrane</keyword>